<feature type="compositionally biased region" description="Basic and acidic residues" evidence="1">
    <location>
        <begin position="64"/>
        <end position="80"/>
    </location>
</feature>
<protein>
    <submittedName>
        <fullName evidence="2">Uncharacterized protein</fullName>
    </submittedName>
</protein>
<comment type="caution">
    <text evidence="2">The sequence shown here is derived from an EMBL/GenBank/DDBJ whole genome shotgun (WGS) entry which is preliminary data.</text>
</comment>
<feature type="region of interest" description="Disordered" evidence="1">
    <location>
        <begin position="309"/>
        <end position="346"/>
    </location>
</feature>
<dbReference type="AlphaFoldDB" id="A0A9K3D0A7"/>
<evidence type="ECO:0000313" key="2">
    <source>
        <dbReference type="EMBL" id="GIQ85255.1"/>
    </source>
</evidence>
<sequence>QSLDFQSTLSTTRALLNSYGHTSDSPLDRPDLVGVSDPLVSVGMYARSPVGSTDYGSGNGTRGVSDRERERDRERDRESGRGGYRGSLGQKYRVEYPTLRDGGSPLRHALALNLPPLLALDRENVVEATTLVRPPTPPRTAAQVTDTIKDASMGWADGSPSGSRGTSRGGVGLSTQGGRAESGSRGTRWEAERDRDRETGIDGQRPGMSMNTDQQVSTFYTRFCAECQGQGLSDIPGGVTAVKGMEEQTGYGTYRGRGAQRQATNRVVLDIHAPYVDGHRLSDKAVTALCSVLPGDALLNRLVLTGSETTPVGRGGGRQARWESRSSHELAGGGRDGPSKEDRFISTGNAMRYGTSVY</sequence>
<reference evidence="2 3" key="1">
    <citation type="journal article" date="2018" name="PLoS ONE">
        <title>The draft genome of Kipferlia bialata reveals reductive genome evolution in fornicate parasites.</title>
        <authorList>
            <person name="Tanifuji G."/>
            <person name="Takabayashi S."/>
            <person name="Kume K."/>
            <person name="Takagi M."/>
            <person name="Nakayama T."/>
            <person name="Kamikawa R."/>
            <person name="Inagaki Y."/>
            <person name="Hashimoto T."/>
        </authorList>
    </citation>
    <scope>NUCLEOTIDE SEQUENCE [LARGE SCALE GENOMIC DNA]</scope>
    <source>
        <strain evidence="2">NY0173</strain>
    </source>
</reference>
<feature type="region of interest" description="Disordered" evidence="1">
    <location>
        <begin position="47"/>
        <end position="89"/>
    </location>
</feature>
<feature type="compositionally biased region" description="Basic and acidic residues" evidence="1">
    <location>
        <begin position="187"/>
        <end position="200"/>
    </location>
</feature>
<keyword evidence="3" id="KW-1185">Reference proteome</keyword>
<dbReference type="EMBL" id="BDIP01001847">
    <property type="protein sequence ID" value="GIQ85255.1"/>
    <property type="molecule type" value="Genomic_DNA"/>
</dbReference>
<organism evidence="2 3">
    <name type="scientific">Kipferlia bialata</name>
    <dbReference type="NCBI Taxonomy" id="797122"/>
    <lineage>
        <taxon>Eukaryota</taxon>
        <taxon>Metamonada</taxon>
        <taxon>Carpediemonas-like organisms</taxon>
        <taxon>Kipferlia</taxon>
    </lineage>
</organism>
<name>A0A9K3D0A7_9EUKA</name>
<feature type="region of interest" description="Disordered" evidence="1">
    <location>
        <begin position="152"/>
        <end position="211"/>
    </location>
</feature>
<gene>
    <name evidence="2" type="ORF">KIPB_006894</name>
</gene>
<evidence type="ECO:0000256" key="1">
    <source>
        <dbReference type="SAM" id="MobiDB-lite"/>
    </source>
</evidence>
<accession>A0A9K3D0A7</accession>
<proteinExistence type="predicted"/>
<feature type="non-terminal residue" evidence="2">
    <location>
        <position position="1"/>
    </location>
</feature>
<dbReference type="Proteomes" id="UP000265618">
    <property type="component" value="Unassembled WGS sequence"/>
</dbReference>
<evidence type="ECO:0000313" key="3">
    <source>
        <dbReference type="Proteomes" id="UP000265618"/>
    </source>
</evidence>